<proteinExistence type="predicted"/>
<sequence length="147" mass="15701">MRSREDGAITLEFIMLFPVIVAMLYAAGIYGVTFFAKYQIQDVADRAVTSGLYVDRSAFAAADISAAVAARASATLEGLKNNLPESWRGRLEGGCATESISGIEVVRCSLTYPNFKTNPIAPGLSFGWLGTFPPLPDALSVEARAAF</sequence>
<feature type="transmembrane region" description="Helical" evidence="1">
    <location>
        <begin position="13"/>
        <end position="36"/>
    </location>
</feature>
<dbReference type="Proteomes" id="UP000771797">
    <property type="component" value="Unassembled WGS sequence"/>
</dbReference>
<evidence type="ECO:0000256" key="1">
    <source>
        <dbReference type="SAM" id="Phobius"/>
    </source>
</evidence>
<keyword evidence="4" id="KW-1185">Reference proteome</keyword>
<reference evidence="3 4" key="1">
    <citation type="submission" date="2012-09" db="EMBL/GenBank/DDBJ databases">
        <title>Genome Sequence of alkane-degrading Bacterium Alcanivorax sp. 6-D-6.</title>
        <authorList>
            <person name="Lai Q."/>
            <person name="Shao Z."/>
        </authorList>
    </citation>
    <scope>NUCLEOTIDE SEQUENCE [LARGE SCALE GENOMIC DNA]</scope>
    <source>
        <strain evidence="3 4">6-D-6</strain>
    </source>
</reference>
<organism evidence="3 4">
    <name type="scientific">Alcanivorax xiamenensis</name>
    <dbReference type="NCBI Taxonomy" id="1177156"/>
    <lineage>
        <taxon>Bacteria</taxon>
        <taxon>Pseudomonadati</taxon>
        <taxon>Pseudomonadota</taxon>
        <taxon>Gammaproteobacteria</taxon>
        <taxon>Oceanospirillales</taxon>
        <taxon>Alcanivoracaceae</taxon>
        <taxon>Alcanivorax</taxon>
    </lineage>
</organism>
<keyword evidence="1" id="KW-0812">Transmembrane</keyword>
<accession>A0ABQ6Y881</accession>
<dbReference type="RefSeq" id="WP_342352133.1">
    <property type="nucleotide sequence ID" value="NZ_AQPF01000013.1"/>
</dbReference>
<dbReference type="EMBL" id="AQPF01000013">
    <property type="protein sequence ID" value="KAF0805787.1"/>
    <property type="molecule type" value="Genomic_DNA"/>
</dbReference>
<dbReference type="Pfam" id="PF07811">
    <property type="entry name" value="TadE"/>
    <property type="match status" value="1"/>
</dbReference>
<evidence type="ECO:0000313" key="3">
    <source>
        <dbReference type="EMBL" id="KAF0805787.1"/>
    </source>
</evidence>
<evidence type="ECO:0000259" key="2">
    <source>
        <dbReference type="Pfam" id="PF07811"/>
    </source>
</evidence>
<name>A0ABQ6Y881_9GAMM</name>
<keyword evidence="1" id="KW-0472">Membrane</keyword>
<evidence type="ECO:0000313" key="4">
    <source>
        <dbReference type="Proteomes" id="UP000771797"/>
    </source>
</evidence>
<feature type="domain" description="TadE-like" evidence="2">
    <location>
        <begin position="7"/>
        <end position="47"/>
    </location>
</feature>
<keyword evidence="1" id="KW-1133">Transmembrane helix</keyword>
<comment type="caution">
    <text evidence="3">The sequence shown here is derived from an EMBL/GenBank/DDBJ whole genome shotgun (WGS) entry which is preliminary data.</text>
</comment>
<protein>
    <recommendedName>
        <fullName evidence="2">TadE-like domain-containing protein</fullName>
    </recommendedName>
</protein>
<gene>
    <name evidence="3" type="ORF">A6D6_02048</name>
</gene>
<dbReference type="InterPro" id="IPR012495">
    <property type="entry name" value="TadE-like_dom"/>
</dbReference>